<feature type="domain" description="Homing endonuclease LAGLIDADG" evidence="1">
    <location>
        <begin position="19"/>
        <end position="97"/>
    </location>
</feature>
<evidence type="ECO:0000313" key="2">
    <source>
        <dbReference type="EMBL" id="ARK14903.1"/>
    </source>
</evidence>
<keyword evidence="2" id="KW-0378">Hydrolase</keyword>
<dbReference type="GO" id="GO:0004519">
    <property type="term" value="F:endonuclease activity"/>
    <property type="evidence" value="ECO:0007669"/>
    <property type="project" value="UniProtKB-KW"/>
</dbReference>
<dbReference type="SUPFAM" id="SSF55608">
    <property type="entry name" value="Homing endonucleases"/>
    <property type="match status" value="2"/>
</dbReference>
<dbReference type="EMBL" id="KY407661">
    <property type="protein sequence ID" value="ARK14903.1"/>
    <property type="molecule type" value="Genomic_DNA"/>
</dbReference>
<reference evidence="2" key="1">
    <citation type="journal article" date="2017" name="Sci. Rep.">
        <title>Divergent copies of the large inverted repeat in the chloroplast genomes of ulvophycean green algae.</title>
        <authorList>
            <person name="Turmel M."/>
            <person name="Otis C."/>
            <person name="Lemieux C."/>
        </authorList>
    </citation>
    <scope>NUCLEOTIDE SEQUENCE</scope>
</reference>
<accession>A0A1W6EHP7</accession>
<dbReference type="InterPro" id="IPR027434">
    <property type="entry name" value="Homing_endonucl"/>
</dbReference>
<dbReference type="RefSeq" id="YP_009367924.1">
    <property type="nucleotide sequence ID" value="NC_034714.1"/>
</dbReference>
<dbReference type="Gene3D" id="3.10.28.10">
    <property type="entry name" value="Homing endonucleases"/>
    <property type="match status" value="2"/>
</dbReference>
<dbReference type="AlphaFoldDB" id="A0A1W6EHP7"/>
<sequence length="246" mass="28779">MNLQKTVQNKHLHWCQWFAGLVDADGCLLLNAKNYSCLEITMGIHDEYALQQIKKKLGGSVKLRTKAKAYRYRLHNKMGMLKALAFLNGHIRNSIRLSQLKKLCNHYNILFIEPSLLTLDNAWFSGFFDGDGTLSFSFKKGWPQLVVSVSNKKAIDCLFFQELFGGSISLDKRCNTHKWQLFKKTDIVFFCNYLKKHSLKSIKKKRIRLTSTFFQLRSLRAYTYSQTSLQYKSWVLFEKQWFDNSS</sequence>
<geneLocation type="chloroplast" evidence="2"/>
<proteinExistence type="predicted"/>
<keyword evidence="2" id="KW-0255">Endonuclease</keyword>
<keyword evidence="2" id="KW-0540">Nuclease</keyword>
<dbReference type="PANTHER" id="PTHR37520">
    <property type="entry name" value="INTRON-ENCODED DNA ENDONUCLEASE AI2A-RELATED"/>
    <property type="match status" value="1"/>
</dbReference>
<evidence type="ECO:0000259" key="1">
    <source>
        <dbReference type="Pfam" id="PF00961"/>
    </source>
</evidence>
<dbReference type="PANTHER" id="PTHR37520:SF1">
    <property type="entry name" value="INTRON-ENCODED DNA ENDONUCLEASE AI2A-RELATED"/>
    <property type="match status" value="1"/>
</dbReference>
<keyword evidence="2" id="KW-0150">Chloroplast</keyword>
<dbReference type="GeneID" id="32884531"/>
<keyword evidence="2" id="KW-0934">Plastid</keyword>
<gene>
    <name evidence="2" type="primary">orf246</name>
</gene>
<dbReference type="Pfam" id="PF00961">
    <property type="entry name" value="LAGLIDADG_1"/>
    <property type="match status" value="1"/>
</dbReference>
<protein>
    <submittedName>
        <fullName evidence="2">Putative LAGLIDADG homing endonuclease</fullName>
    </submittedName>
</protein>
<organism evidence="2">
    <name type="scientific">Hazenia capsulata</name>
    <dbReference type="NCBI Taxonomy" id="2202518"/>
    <lineage>
        <taxon>Eukaryota</taxon>
        <taxon>Viridiplantae</taxon>
        <taxon>Chlorophyta</taxon>
        <taxon>core chlorophytes</taxon>
        <taxon>Ulvophyceae</taxon>
        <taxon>OUU clade</taxon>
        <taxon>Ulotrichales</taxon>
        <taxon>Hazeniaceae</taxon>
        <taxon>Hazenia</taxon>
    </lineage>
</organism>
<name>A0A1W6EHP7_9CHLO</name>
<dbReference type="InterPro" id="IPR004860">
    <property type="entry name" value="LAGLIDADG_dom"/>
</dbReference>